<keyword evidence="9" id="KW-1185">Reference proteome</keyword>
<evidence type="ECO:0000256" key="4">
    <source>
        <dbReference type="ARBA" id="ARBA00038302"/>
    </source>
</evidence>
<keyword evidence="2 7" id="KW-0663">Pyridoxal phosphate</keyword>
<dbReference type="Gene3D" id="3.90.1150.10">
    <property type="entry name" value="Aspartate Aminotransferase, domain 1"/>
    <property type="match status" value="1"/>
</dbReference>
<dbReference type="Gene3D" id="6.10.140.2150">
    <property type="match status" value="1"/>
</dbReference>
<evidence type="ECO:0000256" key="3">
    <source>
        <dbReference type="ARBA" id="ARBA00023239"/>
    </source>
</evidence>
<dbReference type="InterPro" id="IPR050477">
    <property type="entry name" value="GrpII_AminoAcid_Decarb"/>
</dbReference>
<dbReference type="Proteomes" id="UP001497600">
    <property type="component" value="Chromosome C"/>
</dbReference>
<dbReference type="EC" id="4.1.2.27" evidence="5"/>
<dbReference type="GO" id="GO:0016829">
    <property type="term" value="F:lyase activity"/>
    <property type="evidence" value="ECO:0007669"/>
    <property type="project" value="UniProtKB-KW"/>
</dbReference>
<protein>
    <recommendedName>
        <fullName evidence="5">sphinganine-1-phosphate aldolase</fullName>
        <ecNumber evidence="5">4.1.2.27</ecNumber>
    </recommendedName>
    <alternativeName>
        <fullName evidence="6">Sphingosine-1-phosphate aldolase</fullName>
    </alternativeName>
</protein>
<dbReference type="InterPro" id="IPR015421">
    <property type="entry name" value="PyrdxlP-dep_Trfase_major"/>
</dbReference>
<dbReference type="InterPro" id="IPR015424">
    <property type="entry name" value="PyrdxlP-dep_Trfase"/>
</dbReference>
<dbReference type="PANTHER" id="PTHR42735:SF6">
    <property type="entry name" value="SPHINGOSINE-1-PHOSPHATE LYASE 1"/>
    <property type="match status" value="1"/>
</dbReference>
<evidence type="ECO:0000256" key="2">
    <source>
        <dbReference type="ARBA" id="ARBA00022898"/>
    </source>
</evidence>
<dbReference type="EMBL" id="OZ004255">
    <property type="protein sequence ID" value="CAK7899011.1"/>
    <property type="molecule type" value="Genomic_DNA"/>
</dbReference>
<evidence type="ECO:0000256" key="7">
    <source>
        <dbReference type="RuleBase" id="RU000382"/>
    </source>
</evidence>
<reference evidence="8 9" key="1">
    <citation type="submission" date="2024-01" db="EMBL/GenBank/DDBJ databases">
        <authorList>
            <consortium name="Genoscope - CEA"/>
            <person name="William W."/>
        </authorList>
    </citation>
    <scope>NUCLEOTIDE SEQUENCE [LARGE SCALE GENOMIC DNA]</scope>
    <source>
        <strain evidence="8 9">29B2s-10</strain>
    </source>
</reference>
<keyword evidence="3 7" id="KW-0456">Lyase</keyword>
<evidence type="ECO:0000256" key="6">
    <source>
        <dbReference type="ARBA" id="ARBA00042568"/>
    </source>
</evidence>
<evidence type="ECO:0000313" key="9">
    <source>
        <dbReference type="Proteomes" id="UP001497600"/>
    </source>
</evidence>
<evidence type="ECO:0000313" key="8">
    <source>
        <dbReference type="EMBL" id="CAK7899011.1"/>
    </source>
</evidence>
<sequence>MEAQEMDALLSGHIYGQPYMPQNVPQFVFLVKSLFKLKLNSWRLWFVEEIYHSNEFPFNLFPILCTFIVTWWLLGYFKNAVRTIRGYGIVTCIQMVYKKIASYLFKIVLSLPPLKNKVDSEVASTTIKIESDIIRNSPNLLQFPGLPKTGISKDAVLSELESLHDLKHTDWARGRVSGAVYHGGEDLTTLQTQAYHKNSVANQLHPDVFPGVRKMEAEVVSMVLKIFNAPETGCGSSTSGGTESLLLAGLAAREYGKRYKGIHKPEIIAPVTIHAGIEKACYYFGMKLHKVKLDPTTFQVDIPSVKRLINSNTVLLVGSAPNFPHGIIDDIEELSKLAVKYKIPLHVDACLGSFIVTFLEKSKVHGDSPIPKFDFRLPGVTSISCDTHKYGFAPKGSSIIMYRDPKLRECQYYVSTDWTGGMYGSPTLAGSRPGALMAGCWATLVSIGEKGYSDSCFDIVSASMKLKNVIRSDPVLSKRLDVIGEPIGSVISFKIADSSSKLLNIYTLGDLLTKKGWHFSTLQSPAALHFALTRLTVPIIDELIEDLVNTVEELVAESEKSNEKIPESEIGALYGVAGSVQTAGVADRLIVAFLDSLYKI</sequence>
<proteinExistence type="inferred from homology"/>
<accession>A0ABP0ECU0</accession>
<name>A0ABP0ECU0_9ASCO</name>
<dbReference type="PANTHER" id="PTHR42735">
    <property type="match status" value="1"/>
</dbReference>
<organism evidence="8 9">
    <name type="scientific">[Candida] anglica</name>
    <dbReference type="NCBI Taxonomy" id="148631"/>
    <lineage>
        <taxon>Eukaryota</taxon>
        <taxon>Fungi</taxon>
        <taxon>Dikarya</taxon>
        <taxon>Ascomycota</taxon>
        <taxon>Saccharomycotina</taxon>
        <taxon>Pichiomycetes</taxon>
        <taxon>Debaryomycetaceae</taxon>
        <taxon>Kurtzmaniella</taxon>
    </lineage>
</organism>
<dbReference type="Gene3D" id="3.40.640.10">
    <property type="entry name" value="Type I PLP-dependent aspartate aminotransferase-like (Major domain)"/>
    <property type="match status" value="1"/>
</dbReference>
<comment type="cofactor">
    <cofactor evidence="1 7">
        <name>pyridoxal 5'-phosphate</name>
        <dbReference type="ChEBI" id="CHEBI:597326"/>
    </cofactor>
</comment>
<dbReference type="InterPro" id="IPR015422">
    <property type="entry name" value="PyrdxlP-dep_Trfase_small"/>
</dbReference>
<gene>
    <name evidence="8" type="primary">DPL1</name>
    <name evidence="8" type="ORF">CAAN4_C00694</name>
</gene>
<dbReference type="SUPFAM" id="SSF53383">
    <property type="entry name" value="PLP-dependent transferases"/>
    <property type="match status" value="1"/>
</dbReference>
<evidence type="ECO:0000256" key="1">
    <source>
        <dbReference type="ARBA" id="ARBA00001933"/>
    </source>
</evidence>
<dbReference type="InterPro" id="IPR002129">
    <property type="entry name" value="PyrdxlP-dep_de-COase"/>
</dbReference>
<evidence type="ECO:0000256" key="5">
    <source>
        <dbReference type="ARBA" id="ARBA00038965"/>
    </source>
</evidence>
<dbReference type="Pfam" id="PF00282">
    <property type="entry name" value="Pyridoxal_deC"/>
    <property type="match status" value="1"/>
</dbReference>
<comment type="similarity">
    <text evidence="4">Belongs to the group II decarboxylase family. Sphingosine-1-phosphate lyase subfamily.</text>
</comment>